<comment type="similarity">
    <text evidence="2">Belongs to the ABC transporter superfamily.</text>
</comment>
<evidence type="ECO:0000256" key="4">
    <source>
        <dbReference type="ARBA" id="ARBA00022741"/>
    </source>
</evidence>
<accession>A0A0J6V983</accession>
<dbReference type="Pfam" id="PF08352">
    <property type="entry name" value="oligo_HPY"/>
    <property type="match status" value="1"/>
</dbReference>
<feature type="domain" description="ABC transporter" evidence="6">
    <location>
        <begin position="278"/>
        <end position="525"/>
    </location>
</feature>
<feature type="domain" description="ABC transporter" evidence="6">
    <location>
        <begin position="10"/>
        <end position="256"/>
    </location>
</feature>
<evidence type="ECO:0000256" key="5">
    <source>
        <dbReference type="ARBA" id="ARBA00022840"/>
    </source>
</evidence>
<dbReference type="RefSeq" id="WP_048464009.1">
    <property type="nucleotide sequence ID" value="NZ_LABX01000087.1"/>
</dbReference>
<dbReference type="InterPro" id="IPR050319">
    <property type="entry name" value="ABC_transp_ATP-bind"/>
</dbReference>
<dbReference type="SMART" id="SM00382">
    <property type="entry name" value="AAA"/>
    <property type="match status" value="2"/>
</dbReference>
<proteinExistence type="inferred from homology"/>
<evidence type="ECO:0000259" key="6">
    <source>
        <dbReference type="PROSITE" id="PS50893"/>
    </source>
</evidence>
<dbReference type="PANTHER" id="PTHR43776">
    <property type="entry name" value="TRANSPORT ATP-BINDING PROTEIN"/>
    <property type="match status" value="1"/>
</dbReference>
<dbReference type="Pfam" id="PF00005">
    <property type="entry name" value="ABC_tran"/>
    <property type="match status" value="2"/>
</dbReference>
<dbReference type="InterPro" id="IPR003439">
    <property type="entry name" value="ABC_transporter-like_ATP-bd"/>
</dbReference>
<dbReference type="PATRIC" id="fig|270351.6.peg.7348"/>
<dbReference type="InterPro" id="IPR027417">
    <property type="entry name" value="P-loop_NTPase"/>
</dbReference>
<dbReference type="GO" id="GO:0005886">
    <property type="term" value="C:plasma membrane"/>
    <property type="evidence" value="ECO:0007669"/>
    <property type="project" value="UniProtKB-SubCell"/>
</dbReference>
<dbReference type="Gene3D" id="3.40.50.300">
    <property type="entry name" value="P-loop containing nucleotide triphosphate hydrolases"/>
    <property type="match status" value="2"/>
</dbReference>
<dbReference type="Proteomes" id="UP000035929">
    <property type="component" value="Unassembled WGS sequence"/>
</dbReference>
<evidence type="ECO:0000256" key="2">
    <source>
        <dbReference type="ARBA" id="ARBA00005417"/>
    </source>
</evidence>
<evidence type="ECO:0000313" key="7">
    <source>
        <dbReference type="EMBL" id="KMO35516.1"/>
    </source>
</evidence>
<sequence>MTRLVEVRDLRIEARTDAGRIVEIIRGVSFDIDEGEIVALIGESGSGKTTIALDLMGYTRPGCRVTGGTVTLDGVEMGALPESRRATMRGSLVSYVPQSAAAAFNPAHTIMDQVVEVVQIHGSMPVAEARTRAVGLFRALALPNPDTIGDRYPHQVSGGQLQRLSAAMALIGNPKLVIFDEPTTALDVTTQVEVLRAFKSVMRQGGIAGVYVSHDLAVVAQIADRIIVLRHGEIQEEGRTADILERPQHAYTRQLLAAFRPGAAPRPPRIDQDDAPLLEVRGIVAGYGKADAEGLPPIRILKDVSLSLARGRNLGIVGESGCGKSTLARVIAGILPAARGEIVLDGRTLAPDFRQRRREDLRDLQIVFQSADTALNPRQSISEILGRPLAFYHGMGGRAREARVDQLLDMVRLPRALRHRRPGELSGGQKQRINLARALAADAKLILCDEITSALDTVVAAAIIDLLKELQRELSLSYLFISHDIETVRAICDEVVVMYKGAKVEQLRPDVNDGQPTQPYSRLLFSSVPQLRTGWLDGLAQDPELTRAFAQR</sequence>
<evidence type="ECO:0000313" key="8">
    <source>
        <dbReference type="Proteomes" id="UP000035929"/>
    </source>
</evidence>
<dbReference type="InterPro" id="IPR013563">
    <property type="entry name" value="Oligopep_ABC_C"/>
</dbReference>
<comment type="caution">
    <text evidence="7">The sequence shown here is derived from an EMBL/GenBank/DDBJ whole genome shotgun (WGS) entry which is preliminary data.</text>
</comment>
<gene>
    <name evidence="7" type="ORF">VP06_12055</name>
</gene>
<dbReference type="CDD" id="cd03257">
    <property type="entry name" value="ABC_NikE_OppD_transporters"/>
    <property type="match status" value="2"/>
</dbReference>
<keyword evidence="5" id="KW-0067">ATP-binding</keyword>
<dbReference type="GO" id="GO:0015833">
    <property type="term" value="P:peptide transport"/>
    <property type="evidence" value="ECO:0007669"/>
    <property type="project" value="InterPro"/>
</dbReference>
<organism evidence="7 8">
    <name type="scientific">Methylobacterium aquaticum</name>
    <dbReference type="NCBI Taxonomy" id="270351"/>
    <lineage>
        <taxon>Bacteria</taxon>
        <taxon>Pseudomonadati</taxon>
        <taxon>Pseudomonadota</taxon>
        <taxon>Alphaproteobacteria</taxon>
        <taxon>Hyphomicrobiales</taxon>
        <taxon>Methylobacteriaceae</taxon>
        <taxon>Methylobacterium</taxon>
    </lineage>
</organism>
<keyword evidence="4" id="KW-0547">Nucleotide-binding</keyword>
<evidence type="ECO:0000256" key="3">
    <source>
        <dbReference type="ARBA" id="ARBA00022448"/>
    </source>
</evidence>
<dbReference type="PANTHER" id="PTHR43776:SF7">
    <property type="entry name" value="D,D-DIPEPTIDE TRANSPORT ATP-BINDING PROTEIN DDPF-RELATED"/>
    <property type="match status" value="1"/>
</dbReference>
<dbReference type="EMBL" id="LABX01000087">
    <property type="protein sequence ID" value="KMO35516.1"/>
    <property type="molecule type" value="Genomic_DNA"/>
</dbReference>
<dbReference type="AlphaFoldDB" id="A0A0J6V983"/>
<dbReference type="SUPFAM" id="SSF52540">
    <property type="entry name" value="P-loop containing nucleoside triphosphate hydrolases"/>
    <property type="match status" value="2"/>
</dbReference>
<dbReference type="PROSITE" id="PS00211">
    <property type="entry name" value="ABC_TRANSPORTER_1"/>
    <property type="match status" value="1"/>
</dbReference>
<name>A0A0J6V983_9HYPH</name>
<dbReference type="InterPro" id="IPR017871">
    <property type="entry name" value="ABC_transporter-like_CS"/>
</dbReference>
<reference evidence="7 8" key="1">
    <citation type="submission" date="2015-03" db="EMBL/GenBank/DDBJ databases">
        <title>Genome sequencing of Methylobacterium aquaticum DSM16371 type strain.</title>
        <authorList>
            <person name="Chaudhry V."/>
            <person name="Patil P.B."/>
        </authorList>
    </citation>
    <scope>NUCLEOTIDE SEQUENCE [LARGE SCALE GENOMIC DNA]</scope>
    <source>
        <strain evidence="7 8">DSM 16371</strain>
    </source>
</reference>
<protein>
    <submittedName>
        <fullName evidence="7">ABC transporter</fullName>
    </submittedName>
</protein>
<dbReference type="InterPro" id="IPR003593">
    <property type="entry name" value="AAA+_ATPase"/>
</dbReference>
<comment type="subcellular location">
    <subcellularLocation>
        <location evidence="1">Cell inner membrane</location>
        <topology evidence="1">Peripheral membrane protein</topology>
    </subcellularLocation>
</comment>
<keyword evidence="3" id="KW-0813">Transport</keyword>
<dbReference type="GO" id="GO:0055085">
    <property type="term" value="P:transmembrane transport"/>
    <property type="evidence" value="ECO:0007669"/>
    <property type="project" value="UniProtKB-ARBA"/>
</dbReference>
<dbReference type="GO" id="GO:0016887">
    <property type="term" value="F:ATP hydrolysis activity"/>
    <property type="evidence" value="ECO:0007669"/>
    <property type="project" value="InterPro"/>
</dbReference>
<dbReference type="GO" id="GO:0005524">
    <property type="term" value="F:ATP binding"/>
    <property type="evidence" value="ECO:0007669"/>
    <property type="project" value="UniProtKB-KW"/>
</dbReference>
<dbReference type="NCBIfam" id="NF007739">
    <property type="entry name" value="PRK10419.1"/>
    <property type="match status" value="2"/>
</dbReference>
<dbReference type="OrthoDB" id="9802264at2"/>
<evidence type="ECO:0000256" key="1">
    <source>
        <dbReference type="ARBA" id="ARBA00004417"/>
    </source>
</evidence>
<dbReference type="PROSITE" id="PS50893">
    <property type="entry name" value="ABC_TRANSPORTER_2"/>
    <property type="match status" value="2"/>
</dbReference>